<dbReference type="InterPro" id="IPR025110">
    <property type="entry name" value="AMP-bd_C"/>
</dbReference>
<dbReference type="Proteomes" id="UP001589854">
    <property type="component" value="Unassembled WGS sequence"/>
</dbReference>
<comment type="similarity">
    <text evidence="1">Belongs to the ATP-dependent AMP-binding enzyme family.</text>
</comment>
<dbReference type="InterPro" id="IPR000873">
    <property type="entry name" value="AMP-dep_synth/lig_dom"/>
</dbReference>
<comment type="caution">
    <text evidence="5">The sequence shown here is derived from an EMBL/GenBank/DDBJ whole genome shotgun (WGS) entry which is preliminary data.</text>
</comment>
<dbReference type="Pfam" id="PF00501">
    <property type="entry name" value="AMP-binding"/>
    <property type="match status" value="1"/>
</dbReference>
<proteinExistence type="inferred from homology"/>
<dbReference type="InterPro" id="IPR045851">
    <property type="entry name" value="AMP-bd_C_sf"/>
</dbReference>
<evidence type="ECO:0000256" key="1">
    <source>
        <dbReference type="ARBA" id="ARBA00006432"/>
    </source>
</evidence>
<evidence type="ECO:0000313" key="6">
    <source>
        <dbReference type="Proteomes" id="UP001589854"/>
    </source>
</evidence>
<reference evidence="5 6" key="1">
    <citation type="submission" date="2024-09" db="EMBL/GenBank/DDBJ databases">
        <authorList>
            <person name="Sun Q."/>
            <person name="Mori K."/>
        </authorList>
    </citation>
    <scope>NUCLEOTIDE SEQUENCE [LARGE SCALE GENOMIC DNA]</scope>
    <source>
        <strain evidence="5 6">CCM 7228</strain>
    </source>
</reference>
<dbReference type="NCBIfam" id="NF005797">
    <property type="entry name" value="PRK07638.1"/>
    <property type="match status" value="1"/>
</dbReference>
<dbReference type="PANTHER" id="PTHR43201:SF5">
    <property type="entry name" value="MEDIUM-CHAIN ACYL-COA LIGASE ACSF2, MITOCHONDRIAL"/>
    <property type="match status" value="1"/>
</dbReference>
<keyword evidence="2" id="KW-0436">Ligase</keyword>
<dbReference type="EMBL" id="JBHLVO010000023">
    <property type="protein sequence ID" value="MFC0273660.1"/>
    <property type="molecule type" value="Genomic_DNA"/>
</dbReference>
<dbReference type="InterPro" id="IPR020845">
    <property type="entry name" value="AMP-binding_CS"/>
</dbReference>
<gene>
    <name evidence="5" type="ORF">ACFFIX_19905</name>
</gene>
<dbReference type="Gene3D" id="3.30.300.30">
    <property type="match status" value="1"/>
</dbReference>
<feature type="domain" description="AMP-binding enzyme C-terminal" evidence="4">
    <location>
        <begin position="419"/>
        <end position="494"/>
    </location>
</feature>
<protein>
    <submittedName>
        <fullName evidence="5">AMP-binding protein</fullName>
    </submittedName>
</protein>
<evidence type="ECO:0000259" key="3">
    <source>
        <dbReference type="Pfam" id="PF00501"/>
    </source>
</evidence>
<evidence type="ECO:0000256" key="2">
    <source>
        <dbReference type="ARBA" id="ARBA00022598"/>
    </source>
</evidence>
<evidence type="ECO:0000313" key="5">
    <source>
        <dbReference type="EMBL" id="MFC0273660.1"/>
    </source>
</evidence>
<name>A0ABV6GIZ4_9BACI</name>
<organism evidence="5 6">
    <name type="scientific">Metabacillus herbersteinensis</name>
    <dbReference type="NCBI Taxonomy" id="283816"/>
    <lineage>
        <taxon>Bacteria</taxon>
        <taxon>Bacillati</taxon>
        <taxon>Bacillota</taxon>
        <taxon>Bacilli</taxon>
        <taxon>Bacillales</taxon>
        <taxon>Bacillaceae</taxon>
        <taxon>Metabacillus</taxon>
    </lineage>
</organism>
<dbReference type="SUPFAM" id="SSF56801">
    <property type="entry name" value="Acetyl-CoA synthetase-like"/>
    <property type="match status" value="1"/>
</dbReference>
<dbReference type="InterPro" id="IPR042099">
    <property type="entry name" value="ANL_N_sf"/>
</dbReference>
<dbReference type="PANTHER" id="PTHR43201">
    <property type="entry name" value="ACYL-COA SYNTHETASE"/>
    <property type="match status" value="1"/>
</dbReference>
<dbReference type="Gene3D" id="3.40.50.12780">
    <property type="entry name" value="N-terminal domain of ligase-like"/>
    <property type="match status" value="1"/>
</dbReference>
<evidence type="ECO:0000259" key="4">
    <source>
        <dbReference type="Pfam" id="PF13193"/>
    </source>
</evidence>
<dbReference type="RefSeq" id="WP_378937190.1">
    <property type="nucleotide sequence ID" value="NZ_JBHLVO010000023.1"/>
</dbReference>
<dbReference type="PROSITE" id="PS00455">
    <property type="entry name" value="AMP_BINDING"/>
    <property type="match status" value="1"/>
</dbReference>
<accession>A0ABV6GIZ4</accession>
<dbReference type="Pfam" id="PF13193">
    <property type="entry name" value="AMP-binding_C"/>
    <property type="match status" value="1"/>
</dbReference>
<sequence length="513" mass="58141">MLITDNFSTILQNNPTKIAIQNDQKKITYNELNTRINQIANGLLSLGVIKPVKGTPKVALLLDNGIEFLETFLAVAKIGWIAVPFDTKWNSNEIETITHKCSPDFLITEEKYQKNLKQAGSSCLVLSFKSKNNLLKMKSLEQWIDLQSEIPPKLEITKDSLFYMGFTSGTTGNPKAFVRSHHSWVESFKGGNIEFECSSNDRVLVLGPLVHSLFLYAAIHTLFIGGHVTLLTKFSPTKTLEILEHESISVIYFVPTMFEAIHQSSKKNPNIAEYSLQTVISSGAKWSPKSKQHLKEIFPNVNMYEFYGASELSFVTILDPKGNEERPDSVGRPFHNVKIELRDPNNQVVKDGEVGKLYVQSEYIFSGYYQNEAETALVIKDGWATVGDMAVVDKDGYITIVGREKNMIIYGGLNIYPEEVEKILLHLPEIDEVIVIGVSDSYWGEKITCVVKFKENQLLSDRELKAYCRKHLAAYKCPRDIVTVDFFPYTSSGKIARKRLKDWLENGMNDYYE</sequence>
<keyword evidence="6" id="KW-1185">Reference proteome</keyword>
<feature type="domain" description="AMP-dependent synthetase/ligase" evidence="3">
    <location>
        <begin position="12"/>
        <end position="369"/>
    </location>
</feature>